<feature type="domain" description="RsbT co-antagonist protein RsbRD N-terminal" evidence="3">
    <location>
        <begin position="35"/>
        <end position="161"/>
    </location>
</feature>
<dbReference type="InterPro" id="IPR025736">
    <property type="entry name" value="PucR_C-HTH_dom"/>
</dbReference>
<dbReference type="Pfam" id="PF14361">
    <property type="entry name" value="RsbRD_N"/>
    <property type="match status" value="1"/>
</dbReference>
<dbReference type="Gene3D" id="1.10.10.2840">
    <property type="entry name" value="PucR C-terminal helix-turn-helix domain"/>
    <property type="match status" value="1"/>
</dbReference>
<sequence length="409" mass="44231">MRRSLMDRVAERMLADAGGLVEAMNSSEVQIAPGLSADRAIAREMMASNRANVERVLSAVLSGDRSALSTPPPEAFDVIRTVVRRGIEIDVIFHAYRRGQNVVWQRFMKIAYELAPDGGDLIVLFDEFADILFNYVDTVLAALLDEAQRVREEMLGGAPARRAETVRLIIDGAPIEEQIASARLGYQLANRHAAMVLWLDSLGGDGVLEDAVTRLTHAFGSRPALTIAAGARTLWAWLPGEQIPAPNLARSVLSRSFGEVRVAVGPTLRGLAGFRASHLAALEVSEMVGGHTAGEQVVYASDVEPVLLASRGGAAARFVASTLGPLASRGDREERLRATLRAYLDEAENAPRTAQRLHTHRNTVLQRVARATDLLGYPPSSRRLAVTLALDLAHYLGPAVLVADDPDDD</sequence>
<keyword evidence="6" id="KW-1185">Reference proteome</keyword>
<comment type="similarity">
    <text evidence="1">Belongs to the CdaR family.</text>
</comment>
<gene>
    <name evidence="5" type="ORF">HH308_10465</name>
</gene>
<evidence type="ECO:0000313" key="6">
    <source>
        <dbReference type="Proteomes" id="UP000550729"/>
    </source>
</evidence>
<dbReference type="AlphaFoldDB" id="A0A848KXQ5"/>
<proteinExistence type="inferred from homology"/>
<organism evidence="5 6">
    <name type="scientific">Gordonia asplenii</name>
    <dbReference type="NCBI Taxonomy" id="2725283"/>
    <lineage>
        <taxon>Bacteria</taxon>
        <taxon>Bacillati</taxon>
        <taxon>Actinomycetota</taxon>
        <taxon>Actinomycetes</taxon>
        <taxon>Mycobacteriales</taxon>
        <taxon>Gordoniaceae</taxon>
        <taxon>Gordonia</taxon>
    </lineage>
</organism>
<dbReference type="InterPro" id="IPR041522">
    <property type="entry name" value="CdaR_GGDEF"/>
</dbReference>
<comment type="caution">
    <text evidence="5">The sequence shown here is derived from an EMBL/GenBank/DDBJ whole genome shotgun (WGS) entry which is preliminary data.</text>
</comment>
<dbReference type="EMBL" id="JABBNB010000009">
    <property type="protein sequence ID" value="NMO01635.1"/>
    <property type="molecule type" value="Genomic_DNA"/>
</dbReference>
<protein>
    <submittedName>
        <fullName evidence="5">PucR family transcriptional regulator</fullName>
    </submittedName>
</protein>
<feature type="domain" description="CdaR GGDEF-like" evidence="4">
    <location>
        <begin position="181"/>
        <end position="284"/>
    </location>
</feature>
<feature type="domain" description="PucR C-terminal helix-turn-helix" evidence="2">
    <location>
        <begin position="336"/>
        <end position="391"/>
    </location>
</feature>
<name>A0A848KXQ5_9ACTN</name>
<dbReference type="Proteomes" id="UP000550729">
    <property type="component" value="Unassembled WGS sequence"/>
</dbReference>
<evidence type="ECO:0000259" key="4">
    <source>
        <dbReference type="Pfam" id="PF17853"/>
    </source>
</evidence>
<dbReference type="InterPro" id="IPR025751">
    <property type="entry name" value="RsbRD_N_dom"/>
</dbReference>
<dbReference type="PANTHER" id="PTHR33744">
    <property type="entry name" value="CARBOHYDRATE DIACID REGULATOR"/>
    <property type="match status" value="1"/>
</dbReference>
<dbReference type="Pfam" id="PF13556">
    <property type="entry name" value="HTH_30"/>
    <property type="match status" value="1"/>
</dbReference>
<dbReference type="PANTHER" id="PTHR33744:SF1">
    <property type="entry name" value="DNA-BINDING TRANSCRIPTIONAL ACTIVATOR ADER"/>
    <property type="match status" value="1"/>
</dbReference>
<reference evidence="5 6" key="1">
    <citation type="submission" date="2020-04" db="EMBL/GenBank/DDBJ databases">
        <title>Gordonia sp. nov. TBRC 11910.</title>
        <authorList>
            <person name="Suriyachadkun C."/>
        </authorList>
    </citation>
    <scope>NUCLEOTIDE SEQUENCE [LARGE SCALE GENOMIC DNA]</scope>
    <source>
        <strain evidence="5 6">TBRC 11910</strain>
    </source>
</reference>
<evidence type="ECO:0000259" key="3">
    <source>
        <dbReference type="Pfam" id="PF14361"/>
    </source>
</evidence>
<dbReference type="InterPro" id="IPR051448">
    <property type="entry name" value="CdaR-like_regulators"/>
</dbReference>
<accession>A0A848KXQ5</accession>
<dbReference type="InterPro" id="IPR042070">
    <property type="entry name" value="PucR_C-HTH_sf"/>
</dbReference>
<dbReference type="Pfam" id="PF17853">
    <property type="entry name" value="GGDEF_2"/>
    <property type="match status" value="1"/>
</dbReference>
<evidence type="ECO:0000259" key="2">
    <source>
        <dbReference type="Pfam" id="PF13556"/>
    </source>
</evidence>
<evidence type="ECO:0000313" key="5">
    <source>
        <dbReference type="EMBL" id="NMO01635.1"/>
    </source>
</evidence>
<evidence type="ECO:0000256" key="1">
    <source>
        <dbReference type="ARBA" id="ARBA00006754"/>
    </source>
</evidence>